<reference evidence="2" key="1">
    <citation type="submission" date="2023-06" db="EMBL/GenBank/DDBJ databases">
        <authorList>
            <consortium name="Lawrence Berkeley National Laboratory"/>
            <person name="Ahrendt S."/>
            <person name="Sahu N."/>
            <person name="Indic B."/>
            <person name="Wong-Bajracharya J."/>
            <person name="Merenyi Z."/>
            <person name="Ke H.-M."/>
            <person name="Monk M."/>
            <person name="Kocsube S."/>
            <person name="Drula E."/>
            <person name="Lipzen A."/>
            <person name="Balint B."/>
            <person name="Henrissat B."/>
            <person name="Andreopoulos B."/>
            <person name="Martin F.M."/>
            <person name="Harder C.B."/>
            <person name="Rigling D."/>
            <person name="Ford K.L."/>
            <person name="Foster G.D."/>
            <person name="Pangilinan J."/>
            <person name="Papanicolaou A."/>
            <person name="Barry K."/>
            <person name="LaButti K."/>
            <person name="Viragh M."/>
            <person name="Koriabine M."/>
            <person name="Yan M."/>
            <person name="Riley R."/>
            <person name="Champramary S."/>
            <person name="Plett K.L."/>
            <person name="Tsai I.J."/>
            <person name="Slot J."/>
            <person name="Sipos G."/>
            <person name="Plett J."/>
            <person name="Nagy L.G."/>
            <person name="Grigoriev I.V."/>
        </authorList>
    </citation>
    <scope>NUCLEOTIDE SEQUENCE</scope>
    <source>
        <strain evidence="2">FPL87.14</strain>
    </source>
</reference>
<dbReference type="AlphaFoldDB" id="A0AA39J8N4"/>
<dbReference type="EMBL" id="JAUEPT010000049">
    <property type="protein sequence ID" value="KAK0437412.1"/>
    <property type="molecule type" value="Genomic_DNA"/>
</dbReference>
<name>A0AA39J8N4_9AGAR</name>
<evidence type="ECO:0000313" key="2">
    <source>
        <dbReference type="EMBL" id="KAK0437412.1"/>
    </source>
</evidence>
<organism evidence="2 3">
    <name type="scientific">Armillaria borealis</name>
    <dbReference type="NCBI Taxonomy" id="47425"/>
    <lineage>
        <taxon>Eukaryota</taxon>
        <taxon>Fungi</taxon>
        <taxon>Dikarya</taxon>
        <taxon>Basidiomycota</taxon>
        <taxon>Agaricomycotina</taxon>
        <taxon>Agaricomycetes</taxon>
        <taxon>Agaricomycetidae</taxon>
        <taxon>Agaricales</taxon>
        <taxon>Marasmiineae</taxon>
        <taxon>Physalacriaceae</taxon>
        <taxon>Armillaria</taxon>
    </lineage>
</organism>
<evidence type="ECO:0000313" key="3">
    <source>
        <dbReference type="Proteomes" id="UP001175226"/>
    </source>
</evidence>
<evidence type="ECO:0000256" key="1">
    <source>
        <dbReference type="SAM" id="MobiDB-lite"/>
    </source>
</evidence>
<sequence>MAEGGTRSELLVIVQCELEHAEALGNGRVDKRISEGGAFVIIIAPGLRITRRCPYHGPITCFFHFPSSLPVIQLPASWSKRAAVTTMPSSSAILPRLYASPHVSVTVVLIAYSLLSPSLCPSTVPKSTVVPMSGARRRPNRKKRTKVREPSSSCTLRASAMYPECIANGTSLGMRWMHIDKRKTRTGKRRDGASKYYEYGRRWTC</sequence>
<dbReference type="Proteomes" id="UP001175226">
    <property type="component" value="Unassembled WGS sequence"/>
</dbReference>
<protein>
    <submittedName>
        <fullName evidence="2">Uncharacterized protein</fullName>
    </submittedName>
</protein>
<keyword evidence="3" id="KW-1185">Reference proteome</keyword>
<proteinExistence type="predicted"/>
<accession>A0AA39J8N4</accession>
<feature type="region of interest" description="Disordered" evidence="1">
    <location>
        <begin position="130"/>
        <end position="152"/>
    </location>
</feature>
<gene>
    <name evidence="2" type="ORF">EV421DRAFT_1029995</name>
</gene>
<feature type="compositionally biased region" description="Basic residues" evidence="1">
    <location>
        <begin position="135"/>
        <end position="146"/>
    </location>
</feature>
<comment type="caution">
    <text evidence="2">The sequence shown here is derived from an EMBL/GenBank/DDBJ whole genome shotgun (WGS) entry which is preliminary data.</text>
</comment>